<dbReference type="HOGENOM" id="CLU_125052_0_0_1"/>
<dbReference type="PANTHER" id="PTHR28219:SF1">
    <property type="entry name" value="UPF0642 PROTEIN YBL028C"/>
    <property type="match status" value="1"/>
</dbReference>
<dbReference type="EMBL" id="DS547092">
    <property type="protein sequence ID" value="EDR14720.1"/>
    <property type="molecule type" value="Genomic_DNA"/>
</dbReference>
<dbReference type="OrthoDB" id="4087970at2759"/>
<name>B0CUT3_LACBS</name>
<dbReference type="Proteomes" id="UP000001194">
    <property type="component" value="Unassembled WGS sequence"/>
</dbReference>
<evidence type="ECO:0000259" key="2">
    <source>
        <dbReference type="Pfam" id="PF10338"/>
    </source>
</evidence>
<feature type="compositionally biased region" description="Basic residues" evidence="1">
    <location>
        <begin position="117"/>
        <end position="128"/>
    </location>
</feature>
<feature type="compositionally biased region" description="Basic and acidic residues" evidence="1">
    <location>
        <begin position="89"/>
        <end position="104"/>
    </location>
</feature>
<gene>
    <name evidence="3" type="ORF">LACBIDRAFT_192455</name>
</gene>
<sequence>MAKSTRSKVKRAFRSKKRETGIYAATEAARLNRLNSKLVQIATRQGEGEEEKGEEDMLAEVDQSATVADAIVIDGQKSERISTHGPRGSRRDEWRTSKGLDPRPKPTGMNRQGGIAARRKSGRSKRRR</sequence>
<protein>
    <submittedName>
        <fullName evidence="3">Predicted protein</fullName>
    </submittedName>
</protein>
<dbReference type="PANTHER" id="PTHR28219">
    <property type="entry name" value="UPF0642 PROTEIN YBL028C"/>
    <property type="match status" value="1"/>
</dbReference>
<dbReference type="RefSeq" id="XP_001875279.1">
    <property type="nucleotide sequence ID" value="XM_001875244.1"/>
</dbReference>
<evidence type="ECO:0000313" key="4">
    <source>
        <dbReference type="Proteomes" id="UP000001194"/>
    </source>
</evidence>
<evidence type="ECO:0000256" key="1">
    <source>
        <dbReference type="SAM" id="MobiDB-lite"/>
    </source>
</evidence>
<dbReference type="GO" id="GO:0030687">
    <property type="term" value="C:preribosome, large subunit precursor"/>
    <property type="evidence" value="ECO:0007669"/>
    <property type="project" value="TreeGrafter"/>
</dbReference>
<dbReference type="InterPro" id="IPR019434">
    <property type="entry name" value="DUF2423"/>
</dbReference>
<feature type="domain" description="DUF2423" evidence="2">
    <location>
        <begin position="1"/>
        <end position="44"/>
    </location>
</feature>
<dbReference type="Pfam" id="PF10338">
    <property type="entry name" value="YBL028C_N"/>
    <property type="match status" value="1"/>
</dbReference>
<feature type="region of interest" description="Disordered" evidence="1">
    <location>
        <begin position="71"/>
        <end position="128"/>
    </location>
</feature>
<reference evidence="3 4" key="1">
    <citation type="journal article" date="2008" name="Nature">
        <title>The genome of Laccaria bicolor provides insights into mycorrhizal symbiosis.</title>
        <authorList>
            <person name="Martin F."/>
            <person name="Aerts A."/>
            <person name="Ahren D."/>
            <person name="Brun A."/>
            <person name="Danchin E.G.J."/>
            <person name="Duchaussoy F."/>
            <person name="Gibon J."/>
            <person name="Kohler A."/>
            <person name="Lindquist E."/>
            <person name="Pereda V."/>
            <person name="Salamov A."/>
            <person name="Shapiro H.J."/>
            <person name="Wuyts J."/>
            <person name="Blaudez D."/>
            <person name="Buee M."/>
            <person name="Brokstein P."/>
            <person name="Canbaeck B."/>
            <person name="Cohen D."/>
            <person name="Courty P.E."/>
            <person name="Coutinho P.M."/>
            <person name="Delaruelle C."/>
            <person name="Detter J.C."/>
            <person name="Deveau A."/>
            <person name="DiFazio S."/>
            <person name="Duplessis S."/>
            <person name="Fraissinet-Tachet L."/>
            <person name="Lucic E."/>
            <person name="Frey-Klett P."/>
            <person name="Fourrey C."/>
            <person name="Feussner I."/>
            <person name="Gay G."/>
            <person name="Grimwood J."/>
            <person name="Hoegger P.J."/>
            <person name="Jain P."/>
            <person name="Kilaru S."/>
            <person name="Labbe J."/>
            <person name="Lin Y.C."/>
            <person name="Legue V."/>
            <person name="Le Tacon F."/>
            <person name="Marmeisse R."/>
            <person name="Melayah D."/>
            <person name="Montanini B."/>
            <person name="Muratet M."/>
            <person name="Nehls U."/>
            <person name="Niculita-Hirzel H."/>
            <person name="Oudot-Le Secq M.P."/>
            <person name="Peter M."/>
            <person name="Quesneville H."/>
            <person name="Rajashekar B."/>
            <person name="Reich M."/>
            <person name="Rouhier N."/>
            <person name="Schmutz J."/>
            <person name="Yin T."/>
            <person name="Chalot M."/>
            <person name="Henrissat B."/>
            <person name="Kuees U."/>
            <person name="Lucas S."/>
            <person name="Van de Peer Y."/>
            <person name="Podila G.K."/>
            <person name="Polle A."/>
            <person name="Pukkila P.J."/>
            <person name="Richardson P.M."/>
            <person name="Rouze P."/>
            <person name="Sanders I.R."/>
            <person name="Stajich J.E."/>
            <person name="Tunlid A."/>
            <person name="Tuskan G."/>
            <person name="Grigoriev I.V."/>
        </authorList>
    </citation>
    <scope>NUCLEOTIDE SEQUENCE [LARGE SCALE GENOMIC DNA]</scope>
    <source>
        <strain evidence="4">S238N-H82 / ATCC MYA-4686</strain>
    </source>
</reference>
<dbReference type="STRING" id="486041.B0CUT3"/>
<dbReference type="KEGG" id="lbc:LACBIDRAFT_192455"/>
<dbReference type="GeneID" id="6070108"/>
<dbReference type="AlphaFoldDB" id="B0CUT3"/>
<organism evidence="4">
    <name type="scientific">Laccaria bicolor (strain S238N-H82 / ATCC MYA-4686)</name>
    <name type="common">Bicoloured deceiver</name>
    <name type="synonym">Laccaria laccata var. bicolor</name>
    <dbReference type="NCBI Taxonomy" id="486041"/>
    <lineage>
        <taxon>Eukaryota</taxon>
        <taxon>Fungi</taxon>
        <taxon>Dikarya</taxon>
        <taxon>Basidiomycota</taxon>
        <taxon>Agaricomycotina</taxon>
        <taxon>Agaricomycetes</taxon>
        <taxon>Agaricomycetidae</taxon>
        <taxon>Agaricales</taxon>
        <taxon>Agaricineae</taxon>
        <taxon>Hydnangiaceae</taxon>
        <taxon>Laccaria</taxon>
    </lineage>
</organism>
<evidence type="ECO:0000313" key="3">
    <source>
        <dbReference type="EMBL" id="EDR14720.1"/>
    </source>
</evidence>
<dbReference type="InParanoid" id="B0CUT3"/>
<accession>B0CUT3</accession>
<keyword evidence="4" id="KW-1185">Reference proteome</keyword>
<proteinExistence type="predicted"/>